<organism evidence="3 4">
    <name type="scientific">Plasmodium ovale</name>
    <name type="common">malaria parasite P. ovale</name>
    <dbReference type="NCBI Taxonomy" id="36330"/>
    <lineage>
        <taxon>Eukaryota</taxon>
        <taxon>Sar</taxon>
        <taxon>Alveolata</taxon>
        <taxon>Apicomplexa</taxon>
        <taxon>Aconoidasida</taxon>
        <taxon>Haemosporida</taxon>
        <taxon>Plasmodiidae</taxon>
        <taxon>Plasmodium</taxon>
        <taxon>Plasmodium (Plasmodium)</taxon>
    </lineage>
</organism>
<name>A0A1D3JBN0_PLAOA</name>
<feature type="coiled-coil region" evidence="1">
    <location>
        <begin position="192"/>
        <end position="226"/>
    </location>
</feature>
<evidence type="ECO:0000313" key="4">
    <source>
        <dbReference type="Proteomes" id="UP000242942"/>
    </source>
</evidence>
<dbReference type="VEuPathDB" id="PlasmoDB:POWCR01_000181500"/>
<keyword evidence="4" id="KW-1185">Reference proteome</keyword>
<evidence type="ECO:0000256" key="2">
    <source>
        <dbReference type="SAM" id="Phobius"/>
    </source>
</evidence>
<feature type="transmembrane region" description="Helical" evidence="2">
    <location>
        <begin position="162"/>
        <end position="184"/>
    </location>
</feature>
<keyword evidence="2" id="KW-1133">Transmembrane helix</keyword>
<evidence type="ECO:0000313" key="3">
    <source>
        <dbReference type="EMBL" id="SBT83001.1"/>
    </source>
</evidence>
<dbReference type="AlphaFoldDB" id="A0A1D3JBN0"/>
<keyword evidence="1" id="KW-0175">Coiled coil</keyword>
<reference evidence="3 4" key="1">
    <citation type="submission" date="2016-06" db="EMBL/GenBank/DDBJ databases">
        <authorList>
            <consortium name="Pathogen Informatics"/>
        </authorList>
    </citation>
    <scope>NUCLEOTIDE SEQUENCE [LARGE SCALE GENOMIC DNA]</scope>
    <source>
        <strain evidence="3">PocGH01</strain>
    </source>
</reference>
<evidence type="ECO:0000256" key="1">
    <source>
        <dbReference type="SAM" id="Coils"/>
    </source>
</evidence>
<gene>
    <name evidence="3" type="primary">PocGH01_00079900</name>
    <name evidence="3" type="ORF">POCGH01_00079900</name>
</gene>
<protein>
    <submittedName>
        <fullName evidence="3">PIR protein</fullName>
    </submittedName>
</protein>
<dbReference type="EMBL" id="FLRI01000013">
    <property type="protein sequence ID" value="SBT83001.1"/>
    <property type="molecule type" value="Genomic_DNA"/>
</dbReference>
<sequence length="234" mass="26547">MVFGVEQCKQLANTNDLRSVIPDEIKKLCECLDKSSEESKEKCQCDDFSKNEDFTGALDKLRSCSEGTGGLNNLMSNKLQLFTNPCYISSLKELLSSIKTDTLCNVNISALKAKGEQIVSYMDSIGSTVTGALGYVEMFKKFFSSVKDFFSRIIEKFPGYNVLFPVGVSVFILIVIIGIFYMIIKLFRCIFCRTKKENKEDYNEQMKQLQEQYNTAQQTNTQLSNFLLGYQNVL</sequence>
<proteinExistence type="predicted"/>
<dbReference type="VEuPathDB" id="PlasmoDB:PocGH01_00079900"/>
<keyword evidence="2" id="KW-0812">Transmembrane</keyword>
<accession>A0A1D3JBN0</accession>
<keyword evidence="2" id="KW-0472">Membrane</keyword>
<dbReference type="Proteomes" id="UP000242942">
    <property type="component" value="Unassembled WGS sequence"/>
</dbReference>